<reference evidence="2" key="2">
    <citation type="submission" date="2020-09" db="EMBL/GenBank/DDBJ databases">
        <authorList>
            <person name="Sun Q."/>
            <person name="Zhou Y."/>
        </authorList>
    </citation>
    <scope>NUCLEOTIDE SEQUENCE</scope>
    <source>
        <strain evidence="2">CGMCC 4.7278</strain>
    </source>
</reference>
<evidence type="ECO:0000259" key="1">
    <source>
        <dbReference type="PROSITE" id="PS51704"/>
    </source>
</evidence>
<dbReference type="GO" id="GO:0008081">
    <property type="term" value="F:phosphoric diester hydrolase activity"/>
    <property type="evidence" value="ECO:0007669"/>
    <property type="project" value="InterPro"/>
</dbReference>
<dbReference type="RefSeq" id="WP_188829391.1">
    <property type="nucleotide sequence ID" value="NZ_BMMW01000002.1"/>
</dbReference>
<dbReference type="PANTHER" id="PTHR46211:SF13">
    <property type="entry name" value="GLYCEROPHOSPHODIESTER PHOSPHODIESTERASE 1-RELATED"/>
    <property type="match status" value="1"/>
</dbReference>
<sequence>MTEGNRAPFVVAHRGASAALPEHTLAAYELALAEGADGVECDVRLSRDGHLVCVHDRTVDRTSDATGLVSELSLAELQDMNFGTEDAPSTVLALADLISLVLDWRERPTKLFIETKHPVRYGALVENKVLAELQRFGIATPASADHSRAVVMSFAATAVWRIRRAAPLLPTVLLGESSRFLGGGAATTVGATAVGPSVKTLREHPELVDKAAAAGRATYCWTVDDADDVKLCADLGVSWVATNHPGRTKALLAEL</sequence>
<organism evidence="2 3">
    <name type="scientific">Nocardia camponoti</name>
    <dbReference type="NCBI Taxonomy" id="1616106"/>
    <lineage>
        <taxon>Bacteria</taxon>
        <taxon>Bacillati</taxon>
        <taxon>Actinomycetota</taxon>
        <taxon>Actinomycetes</taxon>
        <taxon>Mycobacteriales</taxon>
        <taxon>Nocardiaceae</taxon>
        <taxon>Nocardia</taxon>
    </lineage>
</organism>
<feature type="domain" description="GP-PDE" evidence="1">
    <location>
        <begin position="8"/>
        <end position="252"/>
    </location>
</feature>
<reference evidence="2" key="1">
    <citation type="journal article" date="2014" name="Int. J. Syst. Evol. Microbiol.">
        <title>Complete genome sequence of Corynebacterium casei LMG S-19264T (=DSM 44701T), isolated from a smear-ripened cheese.</title>
        <authorList>
            <consortium name="US DOE Joint Genome Institute (JGI-PGF)"/>
            <person name="Walter F."/>
            <person name="Albersmeier A."/>
            <person name="Kalinowski J."/>
            <person name="Ruckert C."/>
        </authorList>
    </citation>
    <scope>NUCLEOTIDE SEQUENCE</scope>
    <source>
        <strain evidence="2">CGMCC 4.7278</strain>
    </source>
</reference>
<accession>A0A917QKW5</accession>
<dbReference type="InterPro" id="IPR017946">
    <property type="entry name" value="PLC-like_Pdiesterase_TIM-brl"/>
</dbReference>
<comment type="caution">
    <text evidence="2">The sequence shown here is derived from an EMBL/GenBank/DDBJ whole genome shotgun (WGS) entry which is preliminary data.</text>
</comment>
<dbReference type="Pfam" id="PF03009">
    <property type="entry name" value="GDPD"/>
    <property type="match status" value="1"/>
</dbReference>
<dbReference type="PROSITE" id="PS51704">
    <property type="entry name" value="GP_PDE"/>
    <property type="match status" value="1"/>
</dbReference>
<evidence type="ECO:0000313" key="2">
    <source>
        <dbReference type="EMBL" id="GGK55219.1"/>
    </source>
</evidence>
<proteinExistence type="predicted"/>
<keyword evidence="3" id="KW-1185">Reference proteome</keyword>
<dbReference type="Proteomes" id="UP000612956">
    <property type="component" value="Unassembled WGS sequence"/>
</dbReference>
<dbReference type="AlphaFoldDB" id="A0A917QKW5"/>
<dbReference type="PANTHER" id="PTHR46211">
    <property type="entry name" value="GLYCEROPHOSPHORYL DIESTER PHOSPHODIESTERASE"/>
    <property type="match status" value="1"/>
</dbReference>
<name>A0A917QKW5_9NOCA</name>
<dbReference type="CDD" id="cd08582">
    <property type="entry name" value="GDPD_like_2"/>
    <property type="match status" value="1"/>
</dbReference>
<dbReference type="Gene3D" id="3.20.20.190">
    <property type="entry name" value="Phosphatidylinositol (PI) phosphodiesterase"/>
    <property type="match status" value="1"/>
</dbReference>
<dbReference type="InterPro" id="IPR030395">
    <property type="entry name" value="GP_PDE_dom"/>
</dbReference>
<dbReference type="EMBL" id="BMMW01000002">
    <property type="protein sequence ID" value="GGK55219.1"/>
    <property type="molecule type" value="Genomic_DNA"/>
</dbReference>
<gene>
    <name evidence="2" type="ORF">GCM10011591_28970</name>
</gene>
<dbReference type="SUPFAM" id="SSF51695">
    <property type="entry name" value="PLC-like phosphodiesterases"/>
    <property type="match status" value="1"/>
</dbReference>
<evidence type="ECO:0000313" key="3">
    <source>
        <dbReference type="Proteomes" id="UP000612956"/>
    </source>
</evidence>
<protein>
    <submittedName>
        <fullName evidence="2">Glycerophosphoryl diester phosphodiesterase</fullName>
    </submittedName>
</protein>
<dbReference type="GO" id="GO:0006629">
    <property type="term" value="P:lipid metabolic process"/>
    <property type="evidence" value="ECO:0007669"/>
    <property type="project" value="InterPro"/>
</dbReference>